<organism evidence="2 3">
    <name type="scientific">Mucilaginibacter pallidiroseus</name>
    <dbReference type="NCBI Taxonomy" id="2599295"/>
    <lineage>
        <taxon>Bacteria</taxon>
        <taxon>Pseudomonadati</taxon>
        <taxon>Bacteroidota</taxon>
        <taxon>Sphingobacteriia</taxon>
        <taxon>Sphingobacteriales</taxon>
        <taxon>Sphingobacteriaceae</taxon>
        <taxon>Mucilaginibacter</taxon>
    </lineage>
</organism>
<dbReference type="EMBL" id="VOEJ01000008">
    <property type="protein sequence ID" value="TWR25721.1"/>
    <property type="molecule type" value="Genomic_DNA"/>
</dbReference>
<feature type="chain" id="PRO_5021829975" evidence="1">
    <location>
        <begin position="20"/>
        <end position="1287"/>
    </location>
</feature>
<proteinExistence type="predicted"/>
<evidence type="ECO:0000313" key="2">
    <source>
        <dbReference type="EMBL" id="TWR25721.1"/>
    </source>
</evidence>
<feature type="signal peptide" evidence="1">
    <location>
        <begin position="1"/>
        <end position="19"/>
    </location>
</feature>
<keyword evidence="1" id="KW-0732">Signal</keyword>
<dbReference type="Proteomes" id="UP000320042">
    <property type="component" value="Unassembled WGS sequence"/>
</dbReference>
<sequence>MKKYIYMFLLCVSCTAALGQDAPPLDAKVISPNPTWYKKIAGTDTSYYLYSGGQWAKFARSEWVKKLLQDDLASAAKLDGTNFFSGYNNFQNLGARTIALSSYADTLIPGDVSAGNYKVSSSNNGPFIGNTSYRNQVPQFRWGERAGGGSFVVQKYENGEWKNLLTTSGNSDSTFVKRPELDSAINAASTIAGSGLTKEGAVIKLGGVVTENTFFNLPNLNGLFFSGWDGPTQTEGTYLLSADIGSYRTNFTNRRVNTGTQTEINSTGDGMRLTMQDLTTYNQNAILFNYDKTVLFDGSLGNTWFKYATDLSINGLLDDRSIPDVGGVKKLLLNRPDSATLSNTYVAKNGDNNITGTQNFTTATGGYAIQTGGTGSGINIQGTGDTAINVASGVTNLLQTGIQGYFQHNGTGIHNGQNDFNGTTAFDGSVSFNGGAGKDIGVYQEGNQFSWRSSLSNVQWNMYAGDNFSLQTQSGSVDYQFKTDGLYRQGNKFVESTGANSFTGDQTVTDGNIFIKSTTPSSPNDYTSITRQSISFGNYNNQNWATIGAVGGGINLSTSGGTANFSVGGKTRLTLVDIQNQGFYSSIEDGLVIKGPGFVSNPTGPTGILNLQTADARYTTISDTAQYARKDGTTFTGSVYLAHDAVADMEAVTRNQLYNLYNGLSWKSSVRAKAPGNVTLSGIQNIDGVSGVANGRYLLTNQTNQTENGIWLMQSGPWIRSTDADSGEELTGLTVSISLGSTGTKYSQWTYTGDANPIIGTDNITFSQISGPGTYGAGTGLIANANLFLLDQTFVKGLFSATGPLSYSNGAYSIAQSGTNQDGYLTSSDYNTFANKQAAGNYLTALTGEVIAAGPGSAAAVINKAITPTWTGQHTFSTQTNFGGSLIPTTNATYSLGNSGGNFLNVYSNSLQSNTSITLNTTNGNGIVFNIGGLEKLRISPANGNLLIGTTTDDGSSKLQVNGQSVIVGRTALNSTQGSLIPAAVYIGTAPINTSGSFNLSGLGINQQNNTYTSSATGSTIAQATVNGYGQATVAHSNLTTITKMYGNYFRWAAAGSNTTITNNYAAGFAGDVEVTGQAFISSNTVIGNGVPNSKFTIYQSVDGVSGGASIFSTAGTNIRLWADATNARISGSGSENSNVAINGTGSGQVLIGSVTTDGVSRLQVNGQTSINGALIPASNGNLLLGGANNNWLSVYTNEINRTGANTYLNFRLNGTDQGRWFTNTGNLVVGGTTDAGTGKLQVVGSISATTDISVLASDRGLILKSPDGTRYRVTVANGGTLQTTAL</sequence>
<name>A0A563U2Y6_9SPHI</name>
<keyword evidence="3" id="KW-1185">Reference proteome</keyword>
<dbReference type="OrthoDB" id="800122at2"/>
<reference evidence="2 3" key="1">
    <citation type="submission" date="2019-07" db="EMBL/GenBank/DDBJ databases">
        <authorList>
            <person name="Kim J."/>
        </authorList>
    </citation>
    <scope>NUCLEOTIDE SEQUENCE [LARGE SCALE GENOMIC DNA]</scope>
    <source>
        <strain evidence="3">dk17</strain>
    </source>
</reference>
<evidence type="ECO:0000313" key="3">
    <source>
        <dbReference type="Proteomes" id="UP000320042"/>
    </source>
</evidence>
<dbReference type="RefSeq" id="WP_146382878.1">
    <property type="nucleotide sequence ID" value="NZ_VOEJ01000008.1"/>
</dbReference>
<comment type="caution">
    <text evidence="2">The sequence shown here is derived from an EMBL/GenBank/DDBJ whole genome shotgun (WGS) entry which is preliminary data.</text>
</comment>
<accession>A0A563U2Y6</accession>
<evidence type="ECO:0000256" key="1">
    <source>
        <dbReference type="SAM" id="SignalP"/>
    </source>
</evidence>
<gene>
    <name evidence="2" type="ORF">FPZ43_15660</name>
</gene>
<protein>
    <submittedName>
        <fullName evidence="2">Uncharacterized protein</fullName>
    </submittedName>
</protein>